<dbReference type="EMBL" id="QXHD01000004">
    <property type="protein sequence ID" value="NEZ59929.1"/>
    <property type="molecule type" value="Genomic_DNA"/>
</dbReference>
<dbReference type="InterPro" id="IPR014729">
    <property type="entry name" value="Rossmann-like_a/b/a_fold"/>
</dbReference>
<protein>
    <submittedName>
        <fullName evidence="4">YdcF family protein</fullName>
    </submittedName>
</protein>
<proteinExistence type="predicted"/>
<name>A0A6M0RUT7_9CYAN</name>
<evidence type="ECO:0000313" key="5">
    <source>
        <dbReference type="Proteomes" id="UP000481033"/>
    </source>
</evidence>
<feature type="domain" description="DUF218" evidence="3">
    <location>
        <begin position="42"/>
        <end position="154"/>
    </location>
</feature>
<keyword evidence="2" id="KW-1133">Transmembrane helix</keyword>
<keyword evidence="5" id="KW-1185">Reference proteome</keyword>
<sequence>MVKFRQQWIFYGAIALTITSLLIILAIKARLIVSAHQSPDPEAILVLGGGNTREPAAAQLATRNPKLAVWVSSGLDPTQAHKIFSAQNVALTRINLDYSATDTVTNFTTLVAQLQAHNIRHIYLVTSDFHMPRSKAIAFWVLGSRGIAYTPISVPSNTPSESHHKIVRDIARSWLWLVTGRTGSSLDPDPPSRPSKKSQPNA</sequence>
<dbReference type="InterPro" id="IPR051599">
    <property type="entry name" value="Cell_Envelope_Assoc"/>
</dbReference>
<reference evidence="4 5" key="1">
    <citation type="journal article" date="2020" name="Microb. Ecol.">
        <title>Ecogenomics of the Marine Benthic Filamentous Cyanobacterium Adonisia.</title>
        <authorList>
            <person name="Walter J.M."/>
            <person name="Coutinho F.H."/>
            <person name="Leomil L."/>
            <person name="Hargreaves P.I."/>
            <person name="Campeao M.E."/>
            <person name="Vieira V.V."/>
            <person name="Silva B.S."/>
            <person name="Fistarol G.O."/>
            <person name="Salomon P.S."/>
            <person name="Sawabe T."/>
            <person name="Mino S."/>
            <person name="Hosokawa M."/>
            <person name="Miyashita H."/>
            <person name="Maruyama F."/>
            <person name="van Verk M.C."/>
            <person name="Dutilh B.E."/>
            <person name="Thompson C.C."/>
            <person name="Thompson F.L."/>
        </authorList>
    </citation>
    <scope>NUCLEOTIDE SEQUENCE [LARGE SCALE GENOMIC DNA]</scope>
    <source>
        <strain evidence="4 5">CCMR0081</strain>
    </source>
</reference>
<feature type="region of interest" description="Disordered" evidence="1">
    <location>
        <begin position="182"/>
        <end position="202"/>
    </location>
</feature>
<accession>A0A6M0RUT7</accession>
<dbReference type="GO" id="GO:0005886">
    <property type="term" value="C:plasma membrane"/>
    <property type="evidence" value="ECO:0007669"/>
    <property type="project" value="TreeGrafter"/>
</dbReference>
<evidence type="ECO:0000256" key="2">
    <source>
        <dbReference type="SAM" id="Phobius"/>
    </source>
</evidence>
<dbReference type="CDD" id="cd06259">
    <property type="entry name" value="YdcF-like"/>
    <property type="match status" value="1"/>
</dbReference>
<gene>
    <name evidence="4" type="ORF">DXZ20_30655</name>
</gene>
<dbReference type="PANTHER" id="PTHR30336:SF20">
    <property type="entry name" value="DUF218 DOMAIN-CONTAINING PROTEIN"/>
    <property type="match status" value="1"/>
</dbReference>
<keyword evidence="2" id="KW-0472">Membrane</keyword>
<evidence type="ECO:0000259" key="3">
    <source>
        <dbReference type="Pfam" id="PF02698"/>
    </source>
</evidence>
<evidence type="ECO:0000256" key="1">
    <source>
        <dbReference type="SAM" id="MobiDB-lite"/>
    </source>
</evidence>
<dbReference type="InterPro" id="IPR003848">
    <property type="entry name" value="DUF218"/>
</dbReference>
<keyword evidence="2" id="KW-0812">Transmembrane</keyword>
<dbReference type="Proteomes" id="UP000481033">
    <property type="component" value="Unassembled WGS sequence"/>
</dbReference>
<feature type="transmembrane region" description="Helical" evidence="2">
    <location>
        <begin position="6"/>
        <end position="27"/>
    </location>
</feature>
<dbReference type="RefSeq" id="WP_163702692.1">
    <property type="nucleotide sequence ID" value="NZ_QXHD01000004.1"/>
</dbReference>
<dbReference type="AlphaFoldDB" id="A0A6M0RUT7"/>
<comment type="caution">
    <text evidence="4">The sequence shown here is derived from an EMBL/GenBank/DDBJ whole genome shotgun (WGS) entry which is preliminary data.</text>
</comment>
<evidence type="ECO:0000313" key="4">
    <source>
        <dbReference type="EMBL" id="NEZ59929.1"/>
    </source>
</evidence>
<organism evidence="4 5">
    <name type="scientific">Adonisia turfae CCMR0081</name>
    <dbReference type="NCBI Taxonomy" id="2292702"/>
    <lineage>
        <taxon>Bacteria</taxon>
        <taxon>Bacillati</taxon>
        <taxon>Cyanobacteriota</taxon>
        <taxon>Adonisia</taxon>
        <taxon>Adonisia turfae</taxon>
    </lineage>
</organism>
<dbReference type="PANTHER" id="PTHR30336">
    <property type="entry name" value="INNER MEMBRANE PROTEIN, PROBABLE PERMEASE"/>
    <property type="match status" value="1"/>
</dbReference>
<dbReference type="Gene3D" id="3.40.50.620">
    <property type="entry name" value="HUPs"/>
    <property type="match status" value="1"/>
</dbReference>
<dbReference type="Pfam" id="PF02698">
    <property type="entry name" value="DUF218"/>
    <property type="match status" value="1"/>
</dbReference>